<evidence type="ECO:0000256" key="4">
    <source>
        <dbReference type="ARBA" id="ARBA00022679"/>
    </source>
</evidence>
<keyword evidence="7 11" id="KW-0418">Kinase</keyword>
<evidence type="ECO:0000256" key="1">
    <source>
        <dbReference type="ARBA" id="ARBA00001823"/>
    </source>
</evidence>
<dbReference type="EMBL" id="AZAC01000078">
    <property type="protein sequence ID" value="KIX10931.1"/>
    <property type="molecule type" value="Genomic_DNA"/>
</dbReference>
<dbReference type="NCBIfam" id="NF003013">
    <property type="entry name" value="PRK03846.1"/>
    <property type="match status" value="1"/>
</dbReference>
<sequence length="528" mass="59091">MELLLTGAFAPVDKYLGSQDCDRVIRDMRLGSGAIFPLPVTLEVSADLASRLACQDKLALRDPEGFLLALLTVEEVWQPDFVKEAELIWELGNPEENPLAKAYCQKQGHYRVSGPVQKVSVPVHHDFSYLRATPSAMKAFINKNSWERVISYHSTYTLHRAEYEQTRQAAKEADAHILLHPVAAIAPVGDRSHYSRIRSYQKALNLYPRDLATLSLIPLEPWGAGPREALWHALVRKNYGATHIMIDKNHGEPPFHLWEGSPFYADWKAFDLVSAHQKELGITPVKLPEMAFSLSKGKHLPVALMNKTDVSPQLTPKEVRRRLETGRSIPEWHSFPEVLEELKKAYPPRNEQGFTVFLTGLSGSGKSTLAKVLVSKFLELGTRAVTLLDGDLVRKNLSSELNFSKEHREINVKRIGFVASEITKNGGIAICAPIAPYEESRRHNRDLIGSLGGYIEVYISTPLEVCEQRDPKGMYAKARAGLVKGFTGIDDPYQAPENAELEIDFTDLTPEQGAERVMLYLAQEGYLG</sequence>
<dbReference type="STRING" id="1429043.X474_27370"/>
<evidence type="ECO:0000313" key="12">
    <source>
        <dbReference type="Proteomes" id="UP000032233"/>
    </source>
</evidence>
<keyword evidence="4 7" id="KW-0808">Transferase</keyword>
<dbReference type="InParanoid" id="A0A0D2J5G2"/>
<evidence type="ECO:0000256" key="5">
    <source>
        <dbReference type="ARBA" id="ARBA00022741"/>
    </source>
</evidence>
<dbReference type="NCBIfam" id="TIGR00455">
    <property type="entry name" value="apsK"/>
    <property type="match status" value="1"/>
</dbReference>
<dbReference type="InterPro" id="IPR027417">
    <property type="entry name" value="P-loop_NTPase"/>
</dbReference>
<dbReference type="InterPro" id="IPR024951">
    <property type="entry name" value="Sulfurylase_cat_dom"/>
</dbReference>
<reference evidence="11 12" key="1">
    <citation type="submission" date="2013-11" db="EMBL/GenBank/DDBJ databases">
        <title>Metagenomic analysis of a methanogenic consortium involved in long chain n-alkane degradation.</title>
        <authorList>
            <person name="Davidova I.A."/>
            <person name="Callaghan A.V."/>
            <person name="Wawrik B."/>
            <person name="Pruitt S."/>
            <person name="Marks C."/>
            <person name="Duncan K.E."/>
            <person name="Suflita J.M."/>
        </authorList>
    </citation>
    <scope>NUCLEOTIDE SEQUENCE [LARGE SCALE GENOMIC DNA]</scope>
    <source>
        <strain evidence="11 12">SPR</strain>
    </source>
</reference>
<dbReference type="SUPFAM" id="SSF88697">
    <property type="entry name" value="PUA domain-like"/>
    <property type="match status" value="1"/>
</dbReference>
<keyword evidence="7" id="KW-0597">Phosphoprotein</keyword>
<dbReference type="GO" id="GO:0019379">
    <property type="term" value="P:sulfate assimilation, phosphoadenylyl sulfate reduction by phosphoadenylyl-sulfate reductase (thioredoxin)"/>
    <property type="evidence" value="ECO:0007669"/>
    <property type="project" value="TreeGrafter"/>
</dbReference>
<evidence type="ECO:0000256" key="2">
    <source>
        <dbReference type="ARBA" id="ARBA00004806"/>
    </source>
</evidence>
<dbReference type="PANTHER" id="PTHR42700:SF1">
    <property type="entry name" value="SULFATE ADENYLYLTRANSFERASE"/>
    <property type="match status" value="1"/>
</dbReference>
<comment type="caution">
    <text evidence="11">The sequence shown here is derived from an EMBL/GenBank/DDBJ whole genome shotgun (WGS) entry which is preliminary data.</text>
</comment>
<dbReference type="InterPro" id="IPR014729">
    <property type="entry name" value="Rossmann-like_a/b/a_fold"/>
</dbReference>
<keyword evidence="12" id="KW-1185">Reference proteome</keyword>
<dbReference type="PATRIC" id="fig|1429043.3.peg.5803"/>
<dbReference type="Pfam" id="PF14306">
    <property type="entry name" value="PUA_2"/>
    <property type="match status" value="1"/>
</dbReference>
<evidence type="ECO:0000313" key="11">
    <source>
        <dbReference type="EMBL" id="KIX10931.1"/>
    </source>
</evidence>
<dbReference type="EC" id="2.7.1.25" evidence="3 7"/>
<dbReference type="GO" id="GO:0010134">
    <property type="term" value="P:sulfate assimilation via adenylyl sulfate reduction"/>
    <property type="evidence" value="ECO:0007669"/>
    <property type="project" value="TreeGrafter"/>
</dbReference>
<keyword evidence="11" id="KW-0548">Nucleotidyltransferase</keyword>
<dbReference type="Proteomes" id="UP000032233">
    <property type="component" value="Unassembled WGS sequence"/>
</dbReference>
<evidence type="ECO:0000259" key="9">
    <source>
        <dbReference type="Pfam" id="PF01747"/>
    </source>
</evidence>
<comment type="pathway">
    <text evidence="2 7">Sulfur metabolism; hydrogen sulfide biosynthesis; sulfite from sulfate: step 2/3.</text>
</comment>
<dbReference type="UniPathway" id="UPA00140">
    <property type="reaction ID" value="UER00205"/>
</dbReference>
<dbReference type="GO" id="GO:0005524">
    <property type="term" value="F:ATP binding"/>
    <property type="evidence" value="ECO:0007669"/>
    <property type="project" value="UniProtKB-UniRule"/>
</dbReference>
<evidence type="ECO:0000259" key="8">
    <source>
        <dbReference type="Pfam" id="PF01583"/>
    </source>
</evidence>
<dbReference type="HAMAP" id="MF_00065">
    <property type="entry name" value="Adenylyl_sulf_kinase"/>
    <property type="match status" value="1"/>
</dbReference>
<name>A0A0D2J5G2_9BACT</name>
<dbReference type="Gene3D" id="3.40.50.300">
    <property type="entry name" value="P-loop containing nucleotide triphosphate hydrolases"/>
    <property type="match status" value="1"/>
</dbReference>
<dbReference type="InterPro" id="IPR050512">
    <property type="entry name" value="Sulf_AdTrans/APS_kinase"/>
</dbReference>
<dbReference type="SUPFAM" id="SSF52540">
    <property type="entry name" value="P-loop containing nucleoside triphosphate hydrolases"/>
    <property type="match status" value="1"/>
</dbReference>
<keyword evidence="5 7" id="KW-0547">Nucleotide-binding</keyword>
<dbReference type="SUPFAM" id="SSF52374">
    <property type="entry name" value="Nucleotidylyl transferase"/>
    <property type="match status" value="1"/>
</dbReference>
<evidence type="ECO:0000256" key="7">
    <source>
        <dbReference type="HAMAP-Rule" id="MF_00065"/>
    </source>
</evidence>
<dbReference type="FunFam" id="3.40.50.300:FF:000802">
    <property type="entry name" value="Sulfate adenylyltransferase"/>
    <property type="match status" value="1"/>
</dbReference>
<dbReference type="Gene3D" id="3.40.50.620">
    <property type="entry name" value="HUPs"/>
    <property type="match status" value="1"/>
</dbReference>
<dbReference type="AlphaFoldDB" id="A0A0D2J5G2"/>
<feature type="binding site" evidence="7">
    <location>
        <begin position="360"/>
        <end position="367"/>
    </location>
    <ligand>
        <name>ATP</name>
        <dbReference type="ChEBI" id="CHEBI:30616"/>
    </ligand>
</feature>
<comment type="caution">
    <text evidence="7">Lacks conserved residue(s) required for the propagation of feature annotation.</text>
</comment>
<dbReference type="GO" id="GO:0004781">
    <property type="term" value="F:sulfate adenylyltransferase (ATP) activity"/>
    <property type="evidence" value="ECO:0007669"/>
    <property type="project" value="InterPro"/>
</dbReference>
<comment type="function">
    <text evidence="7">Catalyzes the synthesis of activated sulfate.</text>
</comment>
<feature type="domain" description="APS kinase" evidence="8">
    <location>
        <begin position="352"/>
        <end position="504"/>
    </location>
</feature>
<organism evidence="11 12">
    <name type="scientific">Dethiosulfatarculus sandiegensis</name>
    <dbReference type="NCBI Taxonomy" id="1429043"/>
    <lineage>
        <taxon>Bacteria</taxon>
        <taxon>Pseudomonadati</taxon>
        <taxon>Thermodesulfobacteriota</taxon>
        <taxon>Desulfarculia</taxon>
        <taxon>Desulfarculales</taxon>
        <taxon>Desulfarculaceae</taxon>
        <taxon>Dethiosulfatarculus</taxon>
    </lineage>
</organism>
<protein>
    <recommendedName>
        <fullName evidence="3 7">Adenylyl-sulfate kinase</fullName>
        <ecNumber evidence="3 7">2.7.1.25</ecNumber>
    </recommendedName>
    <alternativeName>
        <fullName evidence="7">APS kinase</fullName>
    </alternativeName>
    <alternativeName>
        <fullName evidence="7">ATP adenosine-5'-phosphosulfate 3'-phosphotransferase</fullName>
    </alternativeName>
    <alternativeName>
        <fullName evidence="7">Adenosine-5'-phosphosulfate kinase</fullName>
    </alternativeName>
</protein>
<dbReference type="Pfam" id="PF01583">
    <property type="entry name" value="APS_kinase"/>
    <property type="match status" value="1"/>
</dbReference>
<dbReference type="InterPro" id="IPR059117">
    <property type="entry name" value="APS_kinase_dom"/>
</dbReference>
<evidence type="ECO:0000256" key="3">
    <source>
        <dbReference type="ARBA" id="ARBA00012121"/>
    </source>
</evidence>
<evidence type="ECO:0000256" key="6">
    <source>
        <dbReference type="ARBA" id="ARBA00022840"/>
    </source>
</evidence>
<dbReference type="GO" id="GO:0004020">
    <property type="term" value="F:adenylylsulfate kinase activity"/>
    <property type="evidence" value="ECO:0007669"/>
    <property type="project" value="UniProtKB-UniRule"/>
</dbReference>
<dbReference type="Pfam" id="PF01747">
    <property type="entry name" value="ATP-sulfurylase"/>
    <property type="match status" value="1"/>
</dbReference>
<dbReference type="CDD" id="cd02027">
    <property type="entry name" value="APSK"/>
    <property type="match status" value="1"/>
</dbReference>
<dbReference type="GO" id="GO:0070814">
    <property type="term" value="P:hydrogen sulfide biosynthetic process"/>
    <property type="evidence" value="ECO:0007669"/>
    <property type="project" value="UniProtKB-UniRule"/>
</dbReference>
<comment type="catalytic activity">
    <reaction evidence="1 7">
        <text>adenosine 5'-phosphosulfate + ATP = 3'-phosphoadenylyl sulfate + ADP + H(+)</text>
        <dbReference type="Rhea" id="RHEA:24152"/>
        <dbReference type="ChEBI" id="CHEBI:15378"/>
        <dbReference type="ChEBI" id="CHEBI:30616"/>
        <dbReference type="ChEBI" id="CHEBI:58243"/>
        <dbReference type="ChEBI" id="CHEBI:58339"/>
        <dbReference type="ChEBI" id="CHEBI:456216"/>
        <dbReference type="EC" id="2.7.1.25"/>
    </reaction>
</comment>
<dbReference type="NCBIfam" id="NF004040">
    <property type="entry name" value="PRK05537.1"/>
    <property type="match status" value="1"/>
</dbReference>
<feature type="domain" description="ATP-sulfurylase PUA-like" evidence="10">
    <location>
        <begin position="1"/>
        <end position="119"/>
    </location>
</feature>
<accession>A0A0D2J5G2</accession>
<dbReference type="PANTHER" id="PTHR42700">
    <property type="entry name" value="SULFATE ADENYLYLTRANSFERASE"/>
    <property type="match status" value="1"/>
</dbReference>
<evidence type="ECO:0000259" key="10">
    <source>
        <dbReference type="Pfam" id="PF14306"/>
    </source>
</evidence>
<dbReference type="InterPro" id="IPR025980">
    <property type="entry name" value="ATP-Sase_PUA-like_dom"/>
</dbReference>
<dbReference type="InterPro" id="IPR015947">
    <property type="entry name" value="PUA-like_sf"/>
</dbReference>
<feature type="domain" description="Sulphate adenylyltransferase catalytic" evidence="9">
    <location>
        <begin position="130"/>
        <end position="344"/>
    </location>
</feature>
<dbReference type="Gene3D" id="3.10.400.10">
    <property type="entry name" value="Sulfate adenylyltransferase"/>
    <property type="match status" value="1"/>
</dbReference>
<keyword evidence="6 7" id="KW-0067">ATP-binding</keyword>
<comment type="similarity">
    <text evidence="7">Belongs to the APS kinase family.</text>
</comment>
<dbReference type="InterPro" id="IPR002891">
    <property type="entry name" value="APS"/>
</dbReference>
<dbReference type="GO" id="GO:0005737">
    <property type="term" value="C:cytoplasm"/>
    <property type="evidence" value="ECO:0007669"/>
    <property type="project" value="TreeGrafter"/>
</dbReference>
<gene>
    <name evidence="7" type="primary">cysC</name>
    <name evidence="11" type="ORF">X474_27370</name>
</gene>
<proteinExistence type="inferred from homology"/>